<sequence length="256" mass="29370">MMVRLASYPLGITEPGMNRLAEAFMGGLARIDWGWLQRQSFLTEGTGNQRLMHALMRDALQQQEQRDRPEIFAAIHRFLFEQHDAIARVDAIAGVTPAAEYALLQAAHHRRWFDEAGFFGWLGARVPVYRDAARTKMLEILFEDLVAYFGARRPETDSDLLTLRHNLAQQIGDQGRYAEAEAELRAIWEIQRRPEVLGEAHPNTLRTRYSLARMLDAQDRRTEADALLDGLEAQLLASCDEGHRWVQELRAYLAER</sequence>
<dbReference type="EMBL" id="NRRV01000087">
    <property type="protein sequence ID" value="MBK1633464.1"/>
    <property type="molecule type" value="Genomic_DNA"/>
</dbReference>
<comment type="caution">
    <text evidence="1">The sequence shown here is derived from an EMBL/GenBank/DDBJ whole genome shotgun (WGS) entry which is preliminary data.</text>
</comment>
<dbReference type="RefSeq" id="WP_200242023.1">
    <property type="nucleotide sequence ID" value="NZ_NRRV01000087.1"/>
</dbReference>
<evidence type="ECO:0000313" key="2">
    <source>
        <dbReference type="Proteomes" id="UP000748752"/>
    </source>
</evidence>
<proteinExistence type="predicted"/>
<dbReference type="Proteomes" id="UP000748752">
    <property type="component" value="Unassembled WGS sequence"/>
</dbReference>
<evidence type="ECO:0008006" key="3">
    <source>
        <dbReference type="Google" id="ProtNLM"/>
    </source>
</evidence>
<accession>A0ABS1CNQ0</accession>
<organism evidence="1 2">
    <name type="scientific">Thiohalocapsa halophila</name>
    <dbReference type="NCBI Taxonomy" id="69359"/>
    <lineage>
        <taxon>Bacteria</taxon>
        <taxon>Pseudomonadati</taxon>
        <taxon>Pseudomonadota</taxon>
        <taxon>Gammaproteobacteria</taxon>
        <taxon>Chromatiales</taxon>
        <taxon>Chromatiaceae</taxon>
        <taxon>Thiohalocapsa</taxon>
    </lineage>
</organism>
<dbReference type="SUPFAM" id="SSF48452">
    <property type="entry name" value="TPR-like"/>
    <property type="match status" value="1"/>
</dbReference>
<dbReference type="InterPro" id="IPR011990">
    <property type="entry name" value="TPR-like_helical_dom_sf"/>
</dbReference>
<dbReference type="Gene3D" id="1.25.40.10">
    <property type="entry name" value="Tetratricopeptide repeat domain"/>
    <property type="match status" value="1"/>
</dbReference>
<gene>
    <name evidence="1" type="ORF">CKO31_22485</name>
</gene>
<name>A0ABS1CNQ0_9GAMM</name>
<protein>
    <recommendedName>
        <fullName evidence="3">Tetratricopeptide repeat protein</fullName>
    </recommendedName>
</protein>
<reference evidence="1 2" key="1">
    <citation type="journal article" date="2020" name="Microorganisms">
        <title>Osmotic Adaptation and Compatible Solute Biosynthesis of Phototrophic Bacteria as Revealed from Genome Analyses.</title>
        <authorList>
            <person name="Imhoff J.F."/>
            <person name="Rahn T."/>
            <person name="Kunzel S."/>
            <person name="Keller A."/>
            <person name="Neulinger S.C."/>
        </authorList>
    </citation>
    <scope>NUCLEOTIDE SEQUENCE [LARGE SCALE GENOMIC DNA]</scope>
    <source>
        <strain evidence="1 2">DSM 6210</strain>
    </source>
</reference>
<evidence type="ECO:0000313" key="1">
    <source>
        <dbReference type="EMBL" id="MBK1633464.1"/>
    </source>
</evidence>
<keyword evidence="2" id="KW-1185">Reference proteome</keyword>